<keyword evidence="5" id="KW-1185">Reference proteome</keyword>
<dbReference type="InterPro" id="IPR013651">
    <property type="entry name" value="ATP-grasp_RimK-type"/>
</dbReference>
<dbReference type="Gene3D" id="3.40.630.30">
    <property type="match status" value="1"/>
</dbReference>
<dbReference type="RefSeq" id="WP_169205733.1">
    <property type="nucleotide sequence ID" value="NZ_CP059560.1"/>
</dbReference>
<dbReference type="EMBL" id="WTVR01000011">
    <property type="protein sequence ID" value="NMF88310.1"/>
    <property type="molecule type" value="Genomic_DNA"/>
</dbReference>
<dbReference type="InterPro" id="IPR016181">
    <property type="entry name" value="Acyl_CoA_acyltransferase"/>
</dbReference>
<feature type="domain" description="ATP-grasp" evidence="2">
    <location>
        <begin position="332"/>
        <end position="578"/>
    </location>
</feature>
<dbReference type="PROSITE" id="PS50975">
    <property type="entry name" value="ATP_GRASP"/>
    <property type="match status" value="1"/>
</dbReference>
<keyword evidence="1" id="KW-0547">Nucleotide-binding</keyword>
<reference evidence="4 5" key="1">
    <citation type="submission" date="2019-12" db="EMBL/GenBank/DDBJ databases">
        <title>Comparative genomics gives insights into the taxonomy of the Azoarcus-Aromatoleum group and reveals separate origins of nif in the plant-associated Azoarcus and non-plant-associated Aromatoleum sub-groups.</title>
        <authorList>
            <person name="Lafos M."/>
            <person name="Maluk M."/>
            <person name="Batista M."/>
            <person name="Junghare M."/>
            <person name="Carmona M."/>
            <person name="Faoro H."/>
            <person name="Cruz L.M."/>
            <person name="Battistoni F."/>
            <person name="De Souza E."/>
            <person name="Pedrosa F."/>
            <person name="Chen W.-M."/>
            <person name="Poole P.S."/>
            <person name="Dixon R.A."/>
            <person name="James E.K."/>
        </authorList>
    </citation>
    <scope>NUCLEOTIDE SEQUENCE [LARGE SCALE GENOMIC DNA]</scope>
    <source>
        <strain evidence="4 5">ToN1</strain>
    </source>
</reference>
<gene>
    <name evidence="4" type="primary">ngg</name>
    <name evidence="4" type="ORF">GPA26_07410</name>
</gene>
<evidence type="ECO:0000259" key="3">
    <source>
        <dbReference type="PROSITE" id="PS51186"/>
    </source>
</evidence>
<dbReference type="PANTHER" id="PTHR21621:SF0">
    <property type="entry name" value="BETA-CITRYLGLUTAMATE SYNTHASE B-RELATED"/>
    <property type="match status" value="1"/>
</dbReference>
<dbReference type="Gene3D" id="3.30.470.20">
    <property type="entry name" value="ATP-grasp fold, B domain"/>
    <property type="match status" value="2"/>
</dbReference>
<dbReference type="Pfam" id="PF00583">
    <property type="entry name" value="Acetyltransf_1"/>
    <property type="match status" value="1"/>
</dbReference>
<dbReference type="InterPro" id="IPR011761">
    <property type="entry name" value="ATP-grasp"/>
</dbReference>
<dbReference type="SUPFAM" id="SSF55729">
    <property type="entry name" value="Acyl-CoA N-acyltransferases (Nat)"/>
    <property type="match status" value="1"/>
</dbReference>
<name>A0ABX1MK11_9RHOO</name>
<dbReference type="Pfam" id="PF08443">
    <property type="entry name" value="RimK"/>
    <property type="match status" value="1"/>
</dbReference>
<dbReference type="InterPro" id="IPR000182">
    <property type="entry name" value="GNAT_dom"/>
</dbReference>
<dbReference type="CDD" id="cd04301">
    <property type="entry name" value="NAT_SF"/>
    <property type="match status" value="1"/>
</dbReference>
<keyword evidence="1" id="KW-0067">ATP-binding</keyword>
<accession>A0ABX1MK11</accession>
<evidence type="ECO:0000259" key="2">
    <source>
        <dbReference type="PROSITE" id="PS50975"/>
    </source>
</evidence>
<dbReference type="SUPFAM" id="SSF56059">
    <property type="entry name" value="Glutathione synthetase ATP-binding domain-like"/>
    <property type="match status" value="1"/>
</dbReference>
<sequence length="589" mass="64991">MNATKALDPLDPAHMMSLRHWENPVDHNELSSMDSEAIVDCGWGRLIFGQTFADPQMLAEVICREQPGRRDIALYLRDPQVVVSFAPQELFIDPSFTFRLALAQALDVAKNNAWIVRNARAEDAAAIRRIYQARQMVLPNRNFFAGLDKRDEIDMLVAEDSDGRSILGVVTGVDHVRAFHDPDGGASLWALAVDAQCSHPGIGEALVRALAGLFRERGRRFLDLSVLHDNNQAISLYEKLGFARVPVYCVKNKNPINEALFLGPDPASDLNVYARIIVREARRRGIGVEVLDAAHGFFRLHLGGRSITCRESLSELTSAIAMSRCDDKRVTLKVLAQTGIAVPEQVEADDPETVADFVAKHGRVVVKPARGEQGQGVRVDLCSMDEVRGAIEAARHFCDNVIVEQMVAGDDLRIIVIDHQVVAAATRRPATVVGDGSTALRRLIEKQSRRRELATAGESHIPIDDETLRCLRAQGYELDDVPPSGARILARKTANLHTGGTIHDVTPALHPALREAAERASRALEIPVVGFDFMVTAPDREEYVVIEANERPGLANHEPQPTAARFIDLLFPQTRAATRDESERRMNAT</sequence>
<dbReference type="NCBIfam" id="TIGR03103">
    <property type="entry name" value="trio_acet_GNAT"/>
    <property type="match status" value="1"/>
</dbReference>
<comment type="caution">
    <text evidence="4">The sequence shown here is derived from an EMBL/GenBank/DDBJ whole genome shotgun (WGS) entry which is preliminary data.</text>
</comment>
<evidence type="ECO:0000313" key="5">
    <source>
        <dbReference type="Proteomes" id="UP000652074"/>
    </source>
</evidence>
<dbReference type="InterPro" id="IPR017534">
    <property type="entry name" value="GNAT-acetyltransferase"/>
</dbReference>
<dbReference type="InterPro" id="IPR013815">
    <property type="entry name" value="ATP_grasp_subdomain_1"/>
</dbReference>
<dbReference type="PANTHER" id="PTHR21621">
    <property type="entry name" value="RIBOSOMAL PROTEIN S6 MODIFICATION PROTEIN"/>
    <property type="match status" value="1"/>
</dbReference>
<feature type="domain" description="N-acetyltransferase" evidence="3">
    <location>
        <begin position="114"/>
        <end position="263"/>
    </location>
</feature>
<dbReference type="Proteomes" id="UP000652074">
    <property type="component" value="Unassembled WGS sequence"/>
</dbReference>
<dbReference type="PROSITE" id="PS51186">
    <property type="entry name" value="GNAT"/>
    <property type="match status" value="1"/>
</dbReference>
<dbReference type="Gene3D" id="3.30.1490.20">
    <property type="entry name" value="ATP-grasp fold, A domain"/>
    <property type="match status" value="1"/>
</dbReference>
<proteinExistence type="predicted"/>
<evidence type="ECO:0000256" key="1">
    <source>
        <dbReference type="PROSITE-ProRule" id="PRU00409"/>
    </source>
</evidence>
<evidence type="ECO:0000313" key="4">
    <source>
        <dbReference type="EMBL" id="NMF88310.1"/>
    </source>
</evidence>
<organism evidence="4 5">
    <name type="scientific">Aromatoleum petrolei</name>
    <dbReference type="NCBI Taxonomy" id="76116"/>
    <lineage>
        <taxon>Bacteria</taxon>
        <taxon>Pseudomonadati</taxon>
        <taxon>Pseudomonadota</taxon>
        <taxon>Betaproteobacteria</taxon>
        <taxon>Rhodocyclales</taxon>
        <taxon>Rhodocyclaceae</taxon>
        <taxon>Aromatoleum</taxon>
    </lineage>
</organism>
<protein>
    <submittedName>
        <fullName evidence="4">N-acetylglutaminylglutamine synthetase</fullName>
    </submittedName>
</protein>